<reference evidence="1 2" key="1">
    <citation type="submission" date="2015-01" db="EMBL/GenBank/DDBJ databases">
        <title>Evolution of Trichinella species and genotypes.</title>
        <authorList>
            <person name="Korhonen P.K."/>
            <person name="Edoardo P."/>
            <person name="Giuseppe L.R."/>
            <person name="Gasser R.B."/>
        </authorList>
    </citation>
    <scope>NUCLEOTIDE SEQUENCE [LARGE SCALE GENOMIC DNA]</scope>
    <source>
        <strain evidence="1">ISS1980</strain>
    </source>
</reference>
<dbReference type="InterPro" id="IPR053134">
    <property type="entry name" value="RNA-dir_DNA_polymerase"/>
</dbReference>
<dbReference type="OrthoDB" id="8042179at2759"/>
<gene>
    <name evidence="1" type="ORF">T10_9206</name>
</gene>
<dbReference type="PANTHER" id="PTHR24559:SF444">
    <property type="entry name" value="REVERSE TRANSCRIPTASE DOMAIN-CONTAINING PROTEIN"/>
    <property type="match status" value="1"/>
</dbReference>
<keyword evidence="2" id="KW-1185">Reference proteome</keyword>
<protein>
    <submittedName>
        <fullName evidence="1">Putative enzymatic polyprotein</fullName>
    </submittedName>
</protein>
<dbReference type="PANTHER" id="PTHR24559">
    <property type="entry name" value="TRANSPOSON TY3-I GAG-POL POLYPROTEIN"/>
    <property type="match status" value="1"/>
</dbReference>
<dbReference type="InterPro" id="IPR043502">
    <property type="entry name" value="DNA/RNA_pol_sf"/>
</dbReference>
<evidence type="ECO:0000313" key="2">
    <source>
        <dbReference type="Proteomes" id="UP000054843"/>
    </source>
</evidence>
<dbReference type="Proteomes" id="UP000054843">
    <property type="component" value="Unassembled WGS sequence"/>
</dbReference>
<accession>A0A0V1MDV6</accession>
<dbReference type="SUPFAM" id="SSF56672">
    <property type="entry name" value="DNA/RNA polymerases"/>
    <property type="match status" value="1"/>
</dbReference>
<dbReference type="Gene3D" id="3.10.10.10">
    <property type="entry name" value="HIV Type 1 Reverse Transcriptase, subunit A, domain 1"/>
    <property type="match status" value="1"/>
</dbReference>
<dbReference type="EMBL" id="JYDO01000126">
    <property type="protein sequence ID" value="KRZ69845.1"/>
    <property type="molecule type" value="Genomic_DNA"/>
</dbReference>
<sequence>MNRANVAPLCATTGDHNNMDRSDWIPPTEYHTDADMRGVLAVLEIDESDDHAKLKCIGKAVESAAREELMVNQITALNTNVSLAIASVDSDGKILRNLWAYLTLLNKKDRTTCKDAQLSKKRQQLNVAYTTPFGLYQYKVMPFGLCNVPATFQRFMRSLVGSKYLVYLDNVIVFRRTYEQAA</sequence>
<dbReference type="InterPro" id="IPR043128">
    <property type="entry name" value="Rev_trsase/Diguanyl_cyclase"/>
</dbReference>
<comment type="caution">
    <text evidence="1">The sequence shown here is derived from an EMBL/GenBank/DDBJ whole genome shotgun (WGS) entry which is preliminary data.</text>
</comment>
<organism evidence="1 2">
    <name type="scientific">Trichinella papuae</name>
    <dbReference type="NCBI Taxonomy" id="268474"/>
    <lineage>
        <taxon>Eukaryota</taxon>
        <taxon>Metazoa</taxon>
        <taxon>Ecdysozoa</taxon>
        <taxon>Nematoda</taxon>
        <taxon>Enoplea</taxon>
        <taxon>Dorylaimia</taxon>
        <taxon>Trichinellida</taxon>
        <taxon>Trichinellidae</taxon>
        <taxon>Trichinella</taxon>
    </lineage>
</organism>
<dbReference type="AlphaFoldDB" id="A0A0V1MDV6"/>
<evidence type="ECO:0000313" key="1">
    <source>
        <dbReference type="EMBL" id="KRZ69845.1"/>
    </source>
</evidence>
<dbReference type="Gene3D" id="3.30.70.270">
    <property type="match status" value="1"/>
</dbReference>
<proteinExistence type="predicted"/>
<dbReference type="STRING" id="268474.A0A0V1MDV6"/>
<name>A0A0V1MDV6_9BILA</name>